<gene>
    <name evidence="2" type="ORF">SDC9_42794</name>
</gene>
<dbReference type="Gene3D" id="3.30.460.10">
    <property type="entry name" value="Beta Polymerase, domain 2"/>
    <property type="match status" value="1"/>
</dbReference>
<name>A0A644W1K8_9ZZZZ</name>
<accession>A0A644W1K8</accession>
<dbReference type="EMBL" id="VSSQ01000517">
    <property type="protein sequence ID" value="MPL96612.1"/>
    <property type="molecule type" value="Genomic_DNA"/>
</dbReference>
<reference evidence="2" key="1">
    <citation type="submission" date="2019-08" db="EMBL/GenBank/DDBJ databases">
        <authorList>
            <person name="Kucharzyk K."/>
            <person name="Murdoch R.W."/>
            <person name="Higgins S."/>
            <person name="Loffler F."/>
        </authorList>
    </citation>
    <scope>NUCLEOTIDE SEQUENCE</scope>
</reference>
<comment type="caution">
    <text evidence="2">The sequence shown here is derived from an EMBL/GenBank/DDBJ whole genome shotgun (WGS) entry which is preliminary data.</text>
</comment>
<proteinExistence type="predicted"/>
<dbReference type="AlphaFoldDB" id="A0A644W1K8"/>
<dbReference type="InterPro" id="IPR041633">
    <property type="entry name" value="Polbeta"/>
</dbReference>
<dbReference type="CDD" id="cd05403">
    <property type="entry name" value="NT_KNTase_like"/>
    <property type="match status" value="1"/>
</dbReference>
<evidence type="ECO:0000259" key="1">
    <source>
        <dbReference type="Pfam" id="PF18765"/>
    </source>
</evidence>
<dbReference type="Pfam" id="PF18765">
    <property type="entry name" value="Polbeta"/>
    <property type="match status" value="1"/>
</dbReference>
<organism evidence="2">
    <name type="scientific">bioreactor metagenome</name>
    <dbReference type="NCBI Taxonomy" id="1076179"/>
    <lineage>
        <taxon>unclassified sequences</taxon>
        <taxon>metagenomes</taxon>
        <taxon>ecological metagenomes</taxon>
    </lineage>
</organism>
<sequence length="109" mass="12557">MLEDVKGNKEMERIYSVDELRRILSPIFARYGVKRAILFGSYGRNCAVGKSDIDLLVDSGLRGLRFIEFTEELRGALGKDIDMFDVSHIEPHSRIELEIRETGVLFYEM</sequence>
<evidence type="ECO:0000313" key="2">
    <source>
        <dbReference type="EMBL" id="MPL96612.1"/>
    </source>
</evidence>
<protein>
    <recommendedName>
        <fullName evidence="1">Polymerase beta nucleotidyltransferase domain-containing protein</fullName>
    </recommendedName>
</protein>
<dbReference type="SUPFAM" id="SSF81301">
    <property type="entry name" value="Nucleotidyltransferase"/>
    <property type="match status" value="1"/>
</dbReference>
<dbReference type="InterPro" id="IPR043519">
    <property type="entry name" value="NT_sf"/>
</dbReference>
<feature type="domain" description="Polymerase beta nucleotidyltransferase" evidence="1">
    <location>
        <begin position="26"/>
        <end position="108"/>
    </location>
</feature>